<dbReference type="PANTHER" id="PTHR33695:SF1">
    <property type="entry name" value="LIPOPROTEIN SIGNAL PEPTIDASE"/>
    <property type="match status" value="1"/>
</dbReference>
<evidence type="ECO:0000256" key="8">
    <source>
        <dbReference type="ARBA" id="ARBA00023136"/>
    </source>
</evidence>
<dbReference type="RefSeq" id="WP_067664205.1">
    <property type="nucleotide sequence ID" value="NZ_FQXG01000004.1"/>
</dbReference>
<evidence type="ECO:0000313" key="13">
    <source>
        <dbReference type="Proteomes" id="UP000184268"/>
    </source>
</evidence>
<feature type="transmembrane region" description="Helical" evidence="9">
    <location>
        <begin position="75"/>
        <end position="95"/>
    </location>
</feature>
<keyword evidence="3 9" id="KW-0645">Protease</keyword>
<feature type="active site" evidence="9">
    <location>
        <position position="131"/>
    </location>
</feature>
<feature type="transmembrane region" description="Helical" evidence="9">
    <location>
        <begin position="140"/>
        <end position="165"/>
    </location>
</feature>
<dbReference type="GO" id="GO:0005886">
    <property type="term" value="C:plasma membrane"/>
    <property type="evidence" value="ECO:0007669"/>
    <property type="project" value="UniProtKB-SubCell"/>
</dbReference>
<evidence type="ECO:0000256" key="10">
    <source>
        <dbReference type="RuleBase" id="RU000594"/>
    </source>
</evidence>
<evidence type="ECO:0000256" key="1">
    <source>
        <dbReference type="ARBA" id="ARBA00006139"/>
    </source>
</evidence>
<comment type="similarity">
    <text evidence="1 9 11">Belongs to the peptidase A8 family.</text>
</comment>
<comment type="subcellular location">
    <subcellularLocation>
        <location evidence="9">Cell membrane</location>
        <topology evidence="9">Multi-pass membrane protein</topology>
    </subcellularLocation>
</comment>
<dbReference type="InterPro" id="IPR001872">
    <property type="entry name" value="Peptidase_A8"/>
</dbReference>
<accession>A0A1M5VWK8</accession>
<evidence type="ECO:0000256" key="2">
    <source>
        <dbReference type="ARBA" id="ARBA00022475"/>
    </source>
</evidence>
<evidence type="ECO:0000256" key="4">
    <source>
        <dbReference type="ARBA" id="ARBA00022692"/>
    </source>
</evidence>
<proteinExistence type="inferred from homology"/>
<keyword evidence="8 9" id="KW-0472">Membrane</keyword>
<sequence>MLKEAWAKRPAAWTQSGCRLLWISAVALILDQITKLWVMAKFDLYESIPLIPYLNLTYVHNTGAAFSFLADAGGWQRWGFAIFAILVSIALVVMLRAERADNRVINWSYALIIGGAIGNLIDRLAYGYVVDFIDFYVGNWHWPAFNIADTAICVGAGLMILDAFLQPKADQAKQNGEAK</sequence>
<feature type="transmembrane region" description="Helical" evidence="9">
    <location>
        <begin position="20"/>
        <end position="38"/>
    </location>
</feature>
<evidence type="ECO:0000256" key="11">
    <source>
        <dbReference type="RuleBase" id="RU004181"/>
    </source>
</evidence>
<evidence type="ECO:0000256" key="9">
    <source>
        <dbReference type="HAMAP-Rule" id="MF_00161"/>
    </source>
</evidence>
<feature type="transmembrane region" description="Helical" evidence="9">
    <location>
        <begin position="107"/>
        <end position="128"/>
    </location>
</feature>
<keyword evidence="13" id="KW-1185">Reference proteome</keyword>
<dbReference type="Proteomes" id="UP000184268">
    <property type="component" value="Unassembled WGS sequence"/>
</dbReference>
<keyword evidence="6 9" id="KW-0378">Hydrolase</keyword>
<comment type="pathway">
    <text evidence="9">Protein modification; lipoprotein biosynthesis (signal peptide cleavage).</text>
</comment>
<dbReference type="HAMAP" id="MF_00161">
    <property type="entry name" value="LspA"/>
    <property type="match status" value="1"/>
</dbReference>
<keyword evidence="5 9" id="KW-0064">Aspartyl protease</keyword>
<evidence type="ECO:0000256" key="3">
    <source>
        <dbReference type="ARBA" id="ARBA00022670"/>
    </source>
</evidence>
<dbReference type="PANTHER" id="PTHR33695">
    <property type="entry name" value="LIPOPROTEIN SIGNAL PEPTIDASE"/>
    <property type="match status" value="1"/>
</dbReference>
<dbReference type="Pfam" id="PF01252">
    <property type="entry name" value="Peptidase_A8"/>
    <property type="match status" value="1"/>
</dbReference>
<protein>
    <recommendedName>
        <fullName evidence="9">Lipoprotein signal peptidase</fullName>
        <ecNumber evidence="9">3.4.23.36</ecNumber>
    </recommendedName>
    <alternativeName>
        <fullName evidence="9">Prolipoprotein signal peptidase</fullName>
    </alternativeName>
    <alternativeName>
        <fullName evidence="9">Signal peptidase II</fullName>
        <shortName evidence="9">SPase II</shortName>
    </alternativeName>
</protein>
<gene>
    <name evidence="9" type="primary">lspA</name>
    <name evidence="12" type="ORF">SAMN02745129_3037</name>
</gene>
<keyword evidence="2 9" id="KW-1003">Cell membrane</keyword>
<reference evidence="12 13" key="1">
    <citation type="submission" date="2016-11" db="EMBL/GenBank/DDBJ databases">
        <authorList>
            <person name="Jaros S."/>
            <person name="Januszkiewicz K."/>
            <person name="Wedrychowicz H."/>
        </authorList>
    </citation>
    <scope>NUCLEOTIDE SEQUENCE [LARGE SCALE GENOMIC DNA]</scope>
    <source>
        <strain evidence="12 13">DSM 16917</strain>
    </source>
</reference>
<comment type="catalytic activity">
    <reaction evidence="9 10">
        <text>Release of signal peptides from bacterial membrane prolipoproteins. Hydrolyzes -Xaa-Yaa-Zaa-|-(S,diacylglyceryl)Cys-, in which Xaa is hydrophobic (preferably Leu), and Yaa (Ala or Ser) and Zaa (Gly or Ala) have small, neutral side chains.</text>
        <dbReference type="EC" id="3.4.23.36"/>
    </reaction>
</comment>
<name>A0A1M5VWK8_9GAMM</name>
<evidence type="ECO:0000313" key="12">
    <source>
        <dbReference type="EMBL" id="SHH79689.1"/>
    </source>
</evidence>
<dbReference type="GO" id="GO:0004190">
    <property type="term" value="F:aspartic-type endopeptidase activity"/>
    <property type="evidence" value="ECO:0007669"/>
    <property type="project" value="UniProtKB-UniRule"/>
</dbReference>
<evidence type="ECO:0000256" key="7">
    <source>
        <dbReference type="ARBA" id="ARBA00022989"/>
    </source>
</evidence>
<dbReference type="UniPathway" id="UPA00665"/>
<dbReference type="EC" id="3.4.23.36" evidence="9"/>
<dbReference type="EMBL" id="FQXG01000004">
    <property type="protein sequence ID" value="SHH79689.1"/>
    <property type="molecule type" value="Genomic_DNA"/>
</dbReference>
<keyword evidence="7 9" id="KW-1133">Transmembrane helix</keyword>
<comment type="function">
    <text evidence="9 10">This protein specifically catalyzes the removal of signal peptides from prolipoproteins.</text>
</comment>
<dbReference type="NCBIfam" id="TIGR00077">
    <property type="entry name" value="lspA"/>
    <property type="match status" value="1"/>
</dbReference>
<evidence type="ECO:0000256" key="6">
    <source>
        <dbReference type="ARBA" id="ARBA00022801"/>
    </source>
</evidence>
<feature type="active site" evidence="9">
    <location>
        <position position="149"/>
    </location>
</feature>
<keyword evidence="4 9" id="KW-0812">Transmembrane</keyword>
<evidence type="ECO:0000256" key="5">
    <source>
        <dbReference type="ARBA" id="ARBA00022750"/>
    </source>
</evidence>
<dbReference type="STRING" id="299255.SAMN02745129_3037"/>
<dbReference type="AlphaFoldDB" id="A0A1M5VWK8"/>
<organism evidence="12 13">
    <name type="scientific">Ferrimonas marina</name>
    <dbReference type="NCBI Taxonomy" id="299255"/>
    <lineage>
        <taxon>Bacteria</taxon>
        <taxon>Pseudomonadati</taxon>
        <taxon>Pseudomonadota</taxon>
        <taxon>Gammaproteobacteria</taxon>
        <taxon>Alteromonadales</taxon>
        <taxon>Ferrimonadaceae</taxon>
        <taxon>Ferrimonas</taxon>
    </lineage>
</organism>
<dbReference type="GO" id="GO:0006508">
    <property type="term" value="P:proteolysis"/>
    <property type="evidence" value="ECO:0007669"/>
    <property type="project" value="UniProtKB-KW"/>
</dbReference>
<dbReference type="OrthoDB" id="9810259at2"/>
<dbReference type="PRINTS" id="PR00781">
    <property type="entry name" value="LIPOSIGPTASE"/>
</dbReference>
<dbReference type="PROSITE" id="PS00855">
    <property type="entry name" value="SPASE_II"/>
    <property type="match status" value="1"/>
</dbReference>